<gene>
    <name evidence="6 10" type="primary">araA</name>
    <name evidence="10" type="ORF">ACFO6V_12605</name>
</gene>
<proteinExistence type="inferred from homology"/>
<dbReference type="PIRSF" id="PIRSF001478">
    <property type="entry name" value="L-ara_isomerase"/>
    <property type="match status" value="1"/>
</dbReference>
<keyword evidence="2 6" id="KW-0054">Arabinose catabolism</keyword>
<dbReference type="InterPro" id="IPR009015">
    <property type="entry name" value="Fucose_isomerase_N/cen_sf"/>
</dbReference>
<evidence type="ECO:0000259" key="9">
    <source>
        <dbReference type="Pfam" id="PF24856"/>
    </source>
</evidence>
<organism evidence="10 11">
    <name type="scientific">Promicromonospora alba</name>
    <dbReference type="NCBI Taxonomy" id="1616110"/>
    <lineage>
        <taxon>Bacteria</taxon>
        <taxon>Bacillati</taxon>
        <taxon>Actinomycetota</taxon>
        <taxon>Actinomycetes</taxon>
        <taxon>Micrococcales</taxon>
        <taxon>Promicromonosporaceae</taxon>
        <taxon>Promicromonospora</taxon>
    </lineage>
</organism>
<evidence type="ECO:0000256" key="6">
    <source>
        <dbReference type="HAMAP-Rule" id="MF_00519"/>
    </source>
</evidence>
<dbReference type="SUPFAM" id="SSF50443">
    <property type="entry name" value="FucI/AraA C-terminal domain-like"/>
    <property type="match status" value="1"/>
</dbReference>
<evidence type="ECO:0000259" key="7">
    <source>
        <dbReference type="Pfam" id="PF02610"/>
    </source>
</evidence>
<dbReference type="InterPro" id="IPR038583">
    <property type="entry name" value="AraA_N_sf"/>
</dbReference>
<feature type="domain" description="L-arabinose isomerase N-terminal" evidence="7">
    <location>
        <begin position="10"/>
        <end position="174"/>
    </location>
</feature>
<sequence length="504" mass="55075">MSTKPYADREVWFLTGSQDLYGEETLAQVAEQSQEVARALDASSDVPVKVVWKPVLKDSVAIRRAMLDANGDDNVLGVVTWMHTFSPAKMWIAGLDTLRKPLLHLHTQANVELPWDDIDMDFMNLNQAAHGDREYAYIATRLGVARTTVVGHVSNPAVTRRVGTWVRGAAGWAATHELKLVRFGDNMRNVAVTEGDKTEAELRFGVSVNTHGVNELVAAVDAVEEAAIDKVVAEYEEKYDVAPELRAGAERHDSLRYAARQEIALEGFLEAAGAKAFTTNFEDLGALRQLPGLAVQRLMEKGYGFGAEGDWKTAVLVRAAKVMGLGLPGGASLMEDYTYDLTPGSELILGAHMLEVCPSLTTATPRIEVHPLGIGGKEDPVRMVFSADAVEGAVVVSLADMRDRFRLTANVVDVVTPPHDLPNLPVARAMWKPRPSFEVSAESWLTAGGAHHTVMSTAAGIEAFEVFANIARTELLVIDEDTTRRGFADQVRWNQVYYRVAQGL</sequence>
<dbReference type="Pfam" id="PF02610">
    <property type="entry name" value="AraA_N"/>
    <property type="match status" value="1"/>
</dbReference>
<evidence type="ECO:0000259" key="8">
    <source>
        <dbReference type="Pfam" id="PF11762"/>
    </source>
</evidence>
<dbReference type="Proteomes" id="UP001596011">
    <property type="component" value="Unassembled WGS sequence"/>
</dbReference>
<dbReference type="GO" id="GO:0008733">
    <property type="term" value="F:L-arabinose isomerase activity"/>
    <property type="evidence" value="ECO:0007669"/>
    <property type="project" value="UniProtKB-EC"/>
</dbReference>
<dbReference type="InterPro" id="IPR055390">
    <property type="entry name" value="AraA_central"/>
</dbReference>
<evidence type="ECO:0000256" key="5">
    <source>
        <dbReference type="ARBA" id="ARBA00023277"/>
    </source>
</evidence>
<evidence type="ECO:0000313" key="11">
    <source>
        <dbReference type="Proteomes" id="UP001596011"/>
    </source>
</evidence>
<dbReference type="InterPro" id="IPR003762">
    <property type="entry name" value="Lara_isomerase"/>
</dbReference>
<dbReference type="Gene3D" id="3.40.50.10940">
    <property type="match status" value="1"/>
</dbReference>
<keyword evidence="1 6" id="KW-0479">Metal-binding</keyword>
<reference evidence="11" key="1">
    <citation type="journal article" date="2019" name="Int. J. Syst. Evol. Microbiol.">
        <title>The Global Catalogue of Microorganisms (GCM) 10K type strain sequencing project: providing services to taxonomists for standard genome sequencing and annotation.</title>
        <authorList>
            <consortium name="The Broad Institute Genomics Platform"/>
            <consortium name="The Broad Institute Genome Sequencing Center for Infectious Disease"/>
            <person name="Wu L."/>
            <person name="Ma J."/>
        </authorList>
    </citation>
    <scope>NUCLEOTIDE SEQUENCE [LARGE SCALE GENOMIC DNA]</scope>
    <source>
        <strain evidence="11">CCUG 42722</strain>
    </source>
</reference>
<evidence type="ECO:0000256" key="3">
    <source>
        <dbReference type="ARBA" id="ARBA00023211"/>
    </source>
</evidence>
<dbReference type="InterPro" id="IPR055389">
    <property type="entry name" value="AraA_N"/>
</dbReference>
<keyword evidence="4 6" id="KW-0413">Isomerase</keyword>
<dbReference type="InterPro" id="IPR004216">
    <property type="entry name" value="Fuc/Ara_isomerase_C"/>
</dbReference>
<evidence type="ECO:0000256" key="2">
    <source>
        <dbReference type="ARBA" id="ARBA00022935"/>
    </source>
</evidence>
<feature type="binding site" evidence="6">
    <location>
        <position position="335"/>
    </location>
    <ligand>
        <name>Mn(2+)</name>
        <dbReference type="ChEBI" id="CHEBI:29035"/>
    </ligand>
</feature>
<name>A0ABV9HGK9_9MICO</name>
<keyword evidence="11" id="KW-1185">Reference proteome</keyword>
<comment type="similarity">
    <text evidence="6">Belongs to the arabinose isomerase family.</text>
</comment>
<dbReference type="SUPFAM" id="SSF53743">
    <property type="entry name" value="FucI/AraA N-terminal and middle domains"/>
    <property type="match status" value="1"/>
</dbReference>
<keyword evidence="3 6" id="KW-0464">Manganese</keyword>
<feature type="domain" description="L-arabinose isomerase C-terminal" evidence="8">
    <location>
        <begin position="330"/>
        <end position="474"/>
    </location>
</feature>
<comment type="catalytic activity">
    <reaction evidence="6">
        <text>beta-L-arabinopyranose = L-ribulose</text>
        <dbReference type="Rhea" id="RHEA:14821"/>
        <dbReference type="ChEBI" id="CHEBI:16880"/>
        <dbReference type="ChEBI" id="CHEBI:40886"/>
        <dbReference type="EC" id="5.3.1.4"/>
    </reaction>
</comment>
<keyword evidence="5 6" id="KW-0119">Carbohydrate metabolism</keyword>
<dbReference type="EMBL" id="JBHSFI010000004">
    <property type="protein sequence ID" value="MFC4629079.1"/>
    <property type="molecule type" value="Genomic_DNA"/>
</dbReference>
<comment type="pathway">
    <text evidence="6">Carbohydrate degradation; L-arabinose degradation via L-ribulose; D-xylulose 5-phosphate from L-arabinose (bacterial route): step 1/3.</text>
</comment>
<protein>
    <recommendedName>
        <fullName evidence="6">L-arabinose isomerase</fullName>
        <ecNumber evidence="6">5.3.1.4</ecNumber>
    </recommendedName>
</protein>
<dbReference type="InterPro" id="IPR024664">
    <property type="entry name" value="Ara_Isoase_C"/>
</dbReference>
<feature type="binding site" evidence="6">
    <location>
        <position position="352"/>
    </location>
    <ligand>
        <name>Mn(2+)</name>
        <dbReference type="ChEBI" id="CHEBI:29035"/>
    </ligand>
</feature>
<dbReference type="HAMAP" id="MF_00519">
    <property type="entry name" value="Arabinose_Isome"/>
    <property type="match status" value="1"/>
</dbReference>
<feature type="binding site" evidence="6">
    <location>
        <position position="452"/>
    </location>
    <ligand>
        <name>Mn(2+)</name>
        <dbReference type="ChEBI" id="CHEBI:29035"/>
    </ligand>
</feature>
<dbReference type="PANTHER" id="PTHR38464">
    <property type="entry name" value="L-ARABINOSE ISOMERASE"/>
    <property type="match status" value="1"/>
</dbReference>
<feature type="domain" description="L-arabinose isomerase central" evidence="9">
    <location>
        <begin position="179"/>
        <end position="325"/>
    </location>
</feature>
<evidence type="ECO:0000313" key="10">
    <source>
        <dbReference type="EMBL" id="MFC4629079.1"/>
    </source>
</evidence>
<feature type="binding site" evidence="6">
    <location>
        <position position="308"/>
    </location>
    <ligand>
        <name>Mn(2+)</name>
        <dbReference type="ChEBI" id="CHEBI:29035"/>
    </ligand>
</feature>
<comment type="caution">
    <text evidence="10">The sequence shown here is derived from an EMBL/GenBank/DDBJ whole genome shotgun (WGS) entry which is preliminary data.</text>
</comment>
<dbReference type="EC" id="5.3.1.4" evidence="6"/>
<comment type="cofactor">
    <cofactor evidence="6">
        <name>Mn(2+)</name>
        <dbReference type="ChEBI" id="CHEBI:29035"/>
    </cofactor>
    <text evidence="6">Binds 1 Mn(2+) ion per subunit.</text>
</comment>
<evidence type="ECO:0000256" key="1">
    <source>
        <dbReference type="ARBA" id="ARBA00022723"/>
    </source>
</evidence>
<dbReference type="NCBIfam" id="NF002795">
    <property type="entry name" value="PRK02929.1"/>
    <property type="match status" value="1"/>
</dbReference>
<dbReference type="Pfam" id="PF11762">
    <property type="entry name" value="Arabinose_Iso_C"/>
    <property type="match status" value="1"/>
</dbReference>
<accession>A0ABV9HGK9</accession>
<dbReference type="PANTHER" id="PTHR38464:SF1">
    <property type="entry name" value="L-ARABINOSE ISOMERASE"/>
    <property type="match status" value="1"/>
</dbReference>
<dbReference type="Pfam" id="PF24856">
    <property type="entry name" value="AraA_central"/>
    <property type="match status" value="1"/>
</dbReference>
<comment type="function">
    <text evidence="6">Catalyzes the conversion of L-arabinose to L-ribulose.</text>
</comment>
<evidence type="ECO:0000256" key="4">
    <source>
        <dbReference type="ARBA" id="ARBA00023235"/>
    </source>
</evidence>
<dbReference type="RefSeq" id="WP_377135819.1">
    <property type="nucleotide sequence ID" value="NZ_JBHSFI010000004.1"/>
</dbReference>